<organism evidence="1 2">
    <name type="scientific">Halochromatium salexigens</name>
    <name type="common">Chromatium salexigens</name>
    <dbReference type="NCBI Taxonomy" id="49447"/>
    <lineage>
        <taxon>Bacteria</taxon>
        <taxon>Pseudomonadati</taxon>
        <taxon>Pseudomonadota</taxon>
        <taxon>Gammaproteobacteria</taxon>
        <taxon>Chromatiales</taxon>
        <taxon>Chromatiaceae</taxon>
        <taxon>Halochromatium</taxon>
    </lineage>
</organism>
<dbReference type="Proteomes" id="UP001296967">
    <property type="component" value="Unassembled WGS sequence"/>
</dbReference>
<sequence>MPHLFVAVTAHGYGHLAQVAPVVTELKRRLPNLEISLQGNIAPAFAKARLPAGYHHISSPADVQLPMDGPLTTRWAEGLADYVAFDLDYPAHQARQRRLFEQTGPDLVLADIPWLPLDVARSMGIPCAGLCSLSWYDILVESPVGDQLPTTLAQRMQRAYSGADLFLRPAPSMPMSWLPNGRDIGPIAQPRRRDPAGLHQRFGRPASEQLVLMQFGGTGRLQLGGTPRLMDGVHLLSPDVGAELGRDDLTRIDADGNSVLEVLASCDALITKPGYGTFAEAACNGIPVLSVERRDWPESRWLVDWLAQQLPLREISASDFAAGRIREPLAELLVEGIAEPVAPTGVGEAVDLLIDLLN</sequence>
<reference evidence="1" key="2">
    <citation type="journal article" date="2020" name="Microorganisms">
        <title>Osmotic Adaptation and Compatible Solute Biosynthesis of Phototrophic Bacteria as Revealed from Genome Analyses.</title>
        <authorList>
            <person name="Imhoff J.F."/>
            <person name="Rahn T."/>
            <person name="Kunzel S."/>
            <person name="Keller A."/>
            <person name="Neulinger S.C."/>
        </authorList>
    </citation>
    <scope>NUCLEOTIDE SEQUENCE</scope>
    <source>
        <strain evidence="1">DSM 4395</strain>
    </source>
</reference>
<dbReference type="Gene3D" id="3.40.50.2000">
    <property type="entry name" value="Glycogen Phosphorylase B"/>
    <property type="match status" value="2"/>
</dbReference>
<comment type="caution">
    <text evidence="1">The sequence shown here is derived from an EMBL/GenBank/DDBJ whole genome shotgun (WGS) entry which is preliminary data.</text>
</comment>
<accession>A0AAJ0UE85</accession>
<keyword evidence="2" id="KW-1185">Reference proteome</keyword>
<dbReference type="PANTHER" id="PTHR38134:SF2">
    <property type="entry name" value="GALACTOKINASE"/>
    <property type="match status" value="1"/>
</dbReference>
<protein>
    <recommendedName>
        <fullName evidence="3">UDP:flavonoid glycosyltransferase YjiC (YdhE family)</fullName>
    </recommendedName>
</protein>
<proteinExistence type="predicted"/>
<dbReference type="InterPro" id="IPR053205">
    <property type="entry name" value="GHMP_kinase_L-arabinokinase"/>
</dbReference>
<dbReference type="PANTHER" id="PTHR38134">
    <property type="entry name" value="SLR1395 PROTEIN"/>
    <property type="match status" value="1"/>
</dbReference>
<evidence type="ECO:0008006" key="3">
    <source>
        <dbReference type="Google" id="ProtNLM"/>
    </source>
</evidence>
<reference evidence="1" key="1">
    <citation type="submission" date="2017-05" db="EMBL/GenBank/DDBJ databases">
        <authorList>
            <person name="Imhoff J.F."/>
            <person name="Rahn T."/>
            <person name="Kuenzel S."/>
            <person name="Neulinger S.C."/>
        </authorList>
    </citation>
    <scope>NUCLEOTIDE SEQUENCE</scope>
    <source>
        <strain evidence="1">DSM 4395</strain>
    </source>
</reference>
<evidence type="ECO:0000313" key="2">
    <source>
        <dbReference type="Proteomes" id="UP001296967"/>
    </source>
</evidence>
<name>A0AAJ0UE85_HALSE</name>
<dbReference type="SUPFAM" id="SSF53756">
    <property type="entry name" value="UDP-Glycosyltransferase/glycogen phosphorylase"/>
    <property type="match status" value="1"/>
</dbReference>
<dbReference type="RefSeq" id="WP_201244091.1">
    <property type="nucleotide sequence ID" value="NZ_NHSF01000020.1"/>
</dbReference>
<dbReference type="AlphaFoldDB" id="A0AAJ0UE85"/>
<evidence type="ECO:0000313" key="1">
    <source>
        <dbReference type="EMBL" id="MBK5929693.1"/>
    </source>
</evidence>
<dbReference type="EMBL" id="NHSF01000020">
    <property type="protein sequence ID" value="MBK5929693.1"/>
    <property type="molecule type" value="Genomic_DNA"/>
</dbReference>
<gene>
    <name evidence="1" type="ORF">CCR82_03880</name>
</gene>